<feature type="transmembrane region" description="Helical" evidence="7">
    <location>
        <begin position="378"/>
        <end position="398"/>
    </location>
</feature>
<accession>A0A326UPY5</accession>
<dbReference type="EMBL" id="QKUF01000001">
    <property type="protein sequence ID" value="PZW36219.1"/>
    <property type="molecule type" value="Genomic_DNA"/>
</dbReference>
<feature type="transmembrane region" description="Helical" evidence="7">
    <location>
        <begin position="12"/>
        <end position="38"/>
    </location>
</feature>
<keyword evidence="6 7" id="KW-0472">Membrane</keyword>
<comment type="subcellular location">
    <subcellularLocation>
        <location evidence="1">Cell membrane</location>
        <topology evidence="1">Multi-pass membrane protein</topology>
    </subcellularLocation>
</comment>
<evidence type="ECO:0000313" key="9">
    <source>
        <dbReference type="Proteomes" id="UP000248806"/>
    </source>
</evidence>
<feature type="transmembrane region" description="Helical" evidence="7">
    <location>
        <begin position="350"/>
        <end position="372"/>
    </location>
</feature>
<evidence type="ECO:0000256" key="5">
    <source>
        <dbReference type="ARBA" id="ARBA00022989"/>
    </source>
</evidence>
<dbReference type="Gene3D" id="1.20.1250.20">
    <property type="entry name" value="MFS general substrate transporter like domains"/>
    <property type="match status" value="1"/>
</dbReference>
<evidence type="ECO:0000256" key="3">
    <source>
        <dbReference type="ARBA" id="ARBA00022475"/>
    </source>
</evidence>
<dbReference type="PANTHER" id="PTHR23513:SF11">
    <property type="entry name" value="STAPHYLOFERRIN A TRANSPORTER"/>
    <property type="match status" value="1"/>
</dbReference>
<dbReference type="OrthoDB" id="9775268at2"/>
<keyword evidence="9" id="KW-1185">Reference proteome</keyword>
<dbReference type="PANTHER" id="PTHR23513">
    <property type="entry name" value="INTEGRAL MEMBRANE EFFLUX PROTEIN-RELATED"/>
    <property type="match status" value="1"/>
</dbReference>
<comment type="caution">
    <text evidence="8">The sequence shown here is derived from an EMBL/GenBank/DDBJ whole genome shotgun (WGS) entry which is preliminary data.</text>
</comment>
<name>A0A326UPY5_THEHA</name>
<dbReference type="RefSeq" id="WP_111318277.1">
    <property type="nucleotide sequence ID" value="NZ_BIFX01000001.1"/>
</dbReference>
<keyword evidence="2" id="KW-0813">Transport</keyword>
<dbReference type="InterPro" id="IPR010290">
    <property type="entry name" value="TM_effector"/>
</dbReference>
<feature type="transmembrane region" description="Helical" evidence="7">
    <location>
        <begin position="175"/>
        <end position="193"/>
    </location>
</feature>
<feature type="transmembrane region" description="Helical" evidence="7">
    <location>
        <begin position="262"/>
        <end position="281"/>
    </location>
</feature>
<dbReference type="CDD" id="cd06173">
    <property type="entry name" value="MFS_MefA_like"/>
    <property type="match status" value="1"/>
</dbReference>
<dbReference type="AlphaFoldDB" id="A0A326UPY5"/>
<sequence length="430" mass="45946">MQFLKVLRYPQLALLWSSQVLSSIGDFFYAIAVMWFAIRIAGSTGVMVSAVESGAALAFGLLGGVYADRWNRRTIMLTVDILRACVVGSLPVLAFFGQLQLWHMLVVALLVGSLGSLFDPALQASLPTLAQDTRTLQAANGLMDVTRRLARALGPSLAGPLLVVLPLQHFFTLDAVSFLISAGAIFLIGRHLSPSEHTSKRRHDGVVGILTDLKDGFQQIRRHPYLPGIFAAVFVIAVTWTIAFTAGIPLYAERYLNSGPGAYGLIVGAYGVGNVISNFVMGSIKLRRPLAAIMLGRVIVGLGFLLMVCAPSLPIALLGSACAALGGPLDDIPLMLIIQTEIPPHHIGKVYSAYSTISMSAMALGGLIAASLYQYVSVPIGIVLCALLIMSTGIGGALHIQWKRKSGKETAVHPTKDTVIIEQECRSSQQ</sequence>
<protein>
    <submittedName>
        <fullName evidence="8">Putative MFS family arabinose efflux permease</fullName>
    </submittedName>
</protein>
<dbReference type="Pfam" id="PF05977">
    <property type="entry name" value="MFS_3"/>
    <property type="match status" value="1"/>
</dbReference>
<evidence type="ECO:0000256" key="6">
    <source>
        <dbReference type="ARBA" id="ARBA00023136"/>
    </source>
</evidence>
<keyword evidence="5 7" id="KW-1133">Transmembrane helix</keyword>
<feature type="transmembrane region" description="Helical" evidence="7">
    <location>
        <begin position="229"/>
        <end position="250"/>
    </location>
</feature>
<dbReference type="GO" id="GO:0005886">
    <property type="term" value="C:plasma membrane"/>
    <property type="evidence" value="ECO:0007669"/>
    <property type="project" value="UniProtKB-SubCell"/>
</dbReference>
<evidence type="ECO:0000256" key="1">
    <source>
        <dbReference type="ARBA" id="ARBA00004651"/>
    </source>
</evidence>
<dbReference type="SUPFAM" id="SSF103473">
    <property type="entry name" value="MFS general substrate transporter"/>
    <property type="match status" value="1"/>
</dbReference>
<organism evidence="8 9">
    <name type="scientific">Thermosporothrix hazakensis</name>
    <dbReference type="NCBI Taxonomy" id="644383"/>
    <lineage>
        <taxon>Bacteria</taxon>
        <taxon>Bacillati</taxon>
        <taxon>Chloroflexota</taxon>
        <taxon>Ktedonobacteria</taxon>
        <taxon>Ktedonobacterales</taxon>
        <taxon>Thermosporotrichaceae</taxon>
        <taxon>Thermosporothrix</taxon>
    </lineage>
</organism>
<gene>
    <name evidence="8" type="ORF">EI42_00391</name>
</gene>
<evidence type="ECO:0000256" key="7">
    <source>
        <dbReference type="SAM" id="Phobius"/>
    </source>
</evidence>
<feature type="transmembrane region" description="Helical" evidence="7">
    <location>
        <begin position="44"/>
        <end position="67"/>
    </location>
</feature>
<proteinExistence type="predicted"/>
<keyword evidence="4 7" id="KW-0812">Transmembrane</keyword>
<reference evidence="8 9" key="1">
    <citation type="submission" date="2018-06" db="EMBL/GenBank/DDBJ databases">
        <title>Genomic Encyclopedia of Archaeal and Bacterial Type Strains, Phase II (KMG-II): from individual species to whole genera.</title>
        <authorList>
            <person name="Goeker M."/>
        </authorList>
    </citation>
    <scope>NUCLEOTIDE SEQUENCE [LARGE SCALE GENOMIC DNA]</scope>
    <source>
        <strain evidence="8 9">ATCC BAA-1881</strain>
    </source>
</reference>
<evidence type="ECO:0000313" key="8">
    <source>
        <dbReference type="EMBL" id="PZW36219.1"/>
    </source>
</evidence>
<evidence type="ECO:0000256" key="2">
    <source>
        <dbReference type="ARBA" id="ARBA00022448"/>
    </source>
</evidence>
<dbReference type="InterPro" id="IPR036259">
    <property type="entry name" value="MFS_trans_sf"/>
</dbReference>
<evidence type="ECO:0000256" key="4">
    <source>
        <dbReference type="ARBA" id="ARBA00022692"/>
    </source>
</evidence>
<feature type="transmembrane region" description="Helical" evidence="7">
    <location>
        <begin position="290"/>
        <end position="308"/>
    </location>
</feature>
<dbReference type="Proteomes" id="UP000248806">
    <property type="component" value="Unassembled WGS sequence"/>
</dbReference>
<keyword evidence="3" id="KW-1003">Cell membrane</keyword>